<evidence type="ECO:0000256" key="1">
    <source>
        <dbReference type="ARBA" id="ARBA00023125"/>
    </source>
</evidence>
<reference evidence="3 4" key="1">
    <citation type="journal article" date="2010" name="Stand. Genomic Sci.">
        <title>Complete genome sequence of Denitrovibrio acetiphilus type strain (N2460).</title>
        <authorList>
            <person name="Kiss H."/>
            <person name="Lang E."/>
            <person name="Lapidus A."/>
            <person name="Copeland A."/>
            <person name="Nolan M."/>
            <person name="Glavina Del Rio T."/>
            <person name="Chen F."/>
            <person name="Lucas S."/>
            <person name="Tice H."/>
            <person name="Cheng J.F."/>
            <person name="Han C."/>
            <person name="Goodwin L."/>
            <person name="Pitluck S."/>
            <person name="Liolios K."/>
            <person name="Pati A."/>
            <person name="Ivanova N."/>
            <person name="Mavromatis K."/>
            <person name="Chen A."/>
            <person name="Palaniappan K."/>
            <person name="Land M."/>
            <person name="Hauser L."/>
            <person name="Chang Y.J."/>
            <person name="Jeffries C.D."/>
            <person name="Detter J.C."/>
            <person name="Brettin T."/>
            <person name="Spring S."/>
            <person name="Rohde M."/>
            <person name="Goker M."/>
            <person name="Woyke T."/>
            <person name="Bristow J."/>
            <person name="Eisen J.A."/>
            <person name="Markowitz V."/>
            <person name="Hugenholtz P."/>
            <person name="Kyrpides N.C."/>
            <person name="Klenk H.P."/>
        </authorList>
    </citation>
    <scope>NUCLEOTIDE SEQUENCE [LARGE SCALE GENOMIC DNA]</scope>
    <source>
        <strain evidence="4">DSM 12809 / NBRC 114555 / N2460</strain>
    </source>
</reference>
<feature type="domain" description="HTH merR-type" evidence="2">
    <location>
        <begin position="5"/>
        <end position="75"/>
    </location>
</feature>
<dbReference type="Gene3D" id="1.10.1660.10">
    <property type="match status" value="1"/>
</dbReference>
<sequence>MTKLFYKIGEVCDITGLKPTVLRFWEKEFRQLRPTKSSGGQRLYTEKHIELAKRLKVMLYDEKFTIEGVKKKLAESEDYETGLNKEQIKSELNNILKLLNS</sequence>
<dbReference type="PaxDb" id="522772-Dacet_1205"/>
<accession>D4H7H8</accession>
<dbReference type="eggNOG" id="COG0789">
    <property type="taxonomic scope" value="Bacteria"/>
</dbReference>
<dbReference type="PROSITE" id="PS50937">
    <property type="entry name" value="HTH_MERR_2"/>
    <property type="match status" value="1"/>
</dbReference>
<dbReference type="InterPro" id="IPR000551">
    <property type="entry name" value="MerR-type_HTH_dom"/>
</dbReference>
<gene>
    <name evidence="3" type="ordered locus">Dacet_1205</name>
</gene>
<dbReference type="SUPFAM" id="SSF46955">
    <property type="entry name" value="Putative DNA-binding domain"/>
    <property type="match status" value="1"/>
</dbReference>
<dbReference type="RefSeq" id="WP_013010499.1">
    <property type="nucleotide sequence ID" value="NC_013943.1"/>
</dbReference>
<dbReference type="PANTHER" id="PTHR30204">
    <property type="entry name" value="REDOX-CYCLING DRUG-SENSING TRANSCRIPTIONAL ACTIVATOR SOXR"/>
    <property type="match status" value="1"/>
</dbReference>
<dbReference type="GO" id="GO:0003700">
    <property type="term" value="F:DNA-binding transcription factor activity"/>
    <property type="evidence" value="ECO:0007669"/>
    <property type="project" value="InterPro"/>
</dbReference>
<name>D4H7H8_DENA2</name>
<evidence type="ECO:0000313" key="3">
    <source>
        <dbReference type="EMBL" id="ADD67977.1"/>
    </source>
</evidence>
<dbReference type="HOGENOM" id="CLU_045945_4_2_0"/>
<organism evidence="3 4">
    <name type="scientific">Denitrovibrio acetiphilus (strain DSM 12809 / NBRC 114555 / N2460)</name>
    <dbReference type="NCBI Taxonomy" id="522772"/>
    <lineage>
        <taxon>Bacteria</taxon>
        <taxon>Pseudomonadati</taxon>
        <taxon>Deferribacterota</taxon>
        <taxon>Deferribacteres</taxon>
        <taxon>Deferribacterales</taxon>
        <taxon>Geovibrionaceae</taxon>
        <taxon>Denitrovibrio</taxon>
    </lineage>
</organism>
<keyword evidence="1" id="KW-0238">DNA-binding</keyword>
<dbReference type="Pfam" id="PF13411">
    <property type="entry name" value="MerR_1"/>
    <property type="match status" value="1"/>
</dbReference>
<evidence type="ECO:0000313" key="4">
    <source>
        <dbReference type="Proteomes" id="UP000002012"/>
    </source>
</evidence>
<dbReference type="CDD" id="cd04765">
    <property type="entry name" value="HTH_MlrA-like_sg2"/>
    <property type="match status" value="1"/>
</dbReference>
<dbReference type="InParanoid" id="D4H7H8"/>
<protein>
    <submittedName>
        <fullName evidence="3">Transcriptional regulator, MerR family</fullName>
    </submittedName>
</protein>
<dbReference type="SMART" id="SM00422">
    <property type="entry name" value="HTH_MERR"/>
    <property type="match status" value="1"/>
</dbReference>
<dbReference type="GO" id="GO:0003677">
    <property type="term" value="F:DNA binding"/>
    <property type="evidence" value="ECO:0007669"/>
    <property type="project" value="UniProtKB-KW"/>
</dbReference>
<dbReference type="EMBL" id="CP001968">
    <property type="protein sequence ID" value="ADD67977.1"/>
    <property type="molecule type" value="Genomic_DNA"/>
</dbReference>
<dbReference type="PANTHER" id="PTHR30204:SF15">
    <property type="entry name" value="BLL5018 PROTEIN"/>
    <property type="match status" value="1"/>
</dbReference>
<dbReference type="AlphaFoldDB" id="D4H7H8"/>
<evidence type="ECO:0000259" key="2">
    <source>
        <dbReference type="PROSITE" id="PS50937"/>
    </source>
</evidence>
<dbReference type="InterPro" id="IPR009061">
    <property type="entry name" value="DNA-bd_dom_put_sf"/>
</dbReference>
<proteinExistence type="predicted"/>
<dbReference type="STRING" id="522772.Dacet_1205"/>
<dbReference type="Proteomes" id="UP000002012">
    <property type="component" value="Chromosome"/>
</dbReference>
<keyword evidence="4" id="KW-1185">Reference proteome</keyword>
<dbReference type="KEGG" id="dap:Dacet_1205"/>
<dbReference type="OrthoDB" id="9810140at2"/>
<dbReference type="InterPro" id="IPR047057">
    <property type="entry name" value="MerR_fam"/>
</dbReference>